<dbReference type="GO" id="GO:0001682">
    <property type="term" value="P:tRNA 5'-leader removal"/>
    <property type="evidence" value="ECO:0007669"/>
    <property type="project" value="UniProtKB-UniRule"/>
</dbReference>
<dbReference type="SMART" id="SM00538">
    <property type="entry name" value="POP4"/>
    <property type="match status" value="1"/>
</dbReference>
<sequence length="90" mass="10258">MKINKKNLIYHEIIGLYVCIVKHLDPSIEGKCGKILYETKNTIIIETNKGKATILKKGAIFEIKIDNERVVVLGDNLIGRPEDRIKKILK</sequence>
<dbReference type="eggNOG" id="arCOG00784">
    <property type="taxonomic scope" value="Archaea"/>
</dbReference>
<name>L0ACD2_CALLD</name>
<dbReference type="InterPro" id="IPR002730">
    <property type="entry name" value="Rpp29/RNP1"/>
</dbReference>
<reference evidence="8" key="1">
    <citation type="submission" date="2012-03" db="EMBL/GenBank/DDBJ databases">
        <title>Complete genome of Caldisphaera lagunensis DSM 15908.</title>
        <authorList>
            <person name="Lucas S."/>
            <person name="Copeland A."/>
            <person name="Lapidus A."/>
            <person name="Glavina del Rio T."/>
            <person name="Dalin E."/>
            <person name="Tice H."/>
            <person name="Bruce D."/>
            <person name="Goodwin L."/>
            <person name="Pitluck S."/>
            <person name="Peters L."/>
            <person name="Mikhailova N."/>
            <person name="Teshima H."/>
            <person name="Kyrpides N."/>
            <person name="Mavromatis K."/>
            <person name="Ivanova N."/>
            <person name="Brettin T."/>
            <person name="Detter J.C."/>
            <person name="Han C."/>
            <person name="Larimer F."/>
            <person name="Land M."/>
            <person name="Hauser L."/>
            <person name="Markowitz V."/>
            <person name="Cheng J.-F."/>
            <person name="Hugenholtz P."/>
            <person name="Woyke T."/>
            <person name="Wu D."/>
            <person name="Spring S."/>
            <person name="Schroeder M."/>
            <person name="Brambilla E."/>
            <person name="Klenk H.-P."/>
            <person name="Eisen J.A."/>
        </authorList>
    </citation>
    <scope>NUCLEOTIDE SEQUENCE [LARGE SCALE GENOMIC DNA]</scope>
    <source>
        <strain evidence="8">DSM 15908 / JCM 11604 / IC-154</strain>
    </source>
</reference>
<organism evidence="7 8">
    <name type="scientific">Caldisphaera lagunensis (strain DSM 15908 / JCM 11604 / ANMR 0165 / IC-154)</name>
    <dbReference type="NCBI Taxonomy" id="1056495"/>
    <lineage>
        <taxon>Archaea</taxon>
        <taxon>Thermoproteota</taxon>
        <taxon>Thermoprotei</taxon>
        <taxon>Acidilobales</taxon>
        <taxon>Caldisphaeraceae</taxon>
        <taxon>Caldisphaera</taxon>
    </lineage>
</organism>
<dbReference type="GO" id="GO:0005737">
    <property type="term" value="C:cytoplasm"/>
    <property type="evidence" value="ECO:0007669"/>
    <property type="project" value="UniProtKB-SubCell"/>
</dbReference>
<dbReference type="InterPro" id="IPR036980">
    <property type="entry name" value="RNase_P/MRP_Rpp29_sf"/>
</dbReference>
<dbReference type="InterPro" id="IPR023534">
    <property type="entry name" value="Rof/RNase_P-like"/>
</dbReference>
<comment type="subunit">
    <text evidence="6">Consists of a catalytic RNA component and at least 4-5 protein subunits.</text>
</comment>
<dbReference type="InterPro" id="IPR023538">
    <property type="entry name" value="RNP1"/>
</dbReference>
<comment type="subcellular location">
    <subcellularLocation>
        <location evidence="6">Cytoplasm</location>
    </subcellularLocation>
</comment>
<proteinExistence type="inferred from homology"/>
<dbReference type="AlphaFoldDB" id="L0ACD2"/>
<dbReference type="KEGG" id="clg:Calag_1375"/>
<evidence type="ECO:0000256" key="3">
    <source>
        <dbReference type="ARBA" id="ARBA00022722"/>
    </source>
</evidence>
<evidence type="ECO:0000256" key="2">
    <source>
        <dbReference type="ARBA" id="ARBA00022694"/>
    </source>
</evidence>
<dbReference type="EMBL" id="CP003378">
    <property type="protein sequence ID" value="AFZ71084.1"/>
    <property type="molecule type" value="Genomic_DNA"/>
</dbReference>
<dbReference type="OrthoDB" id="39019at2157"/>
<dbReference type="GO" id="GO:0030677">
    <property type="term" value="C:ribonuclease P complex"/>
    <property type="evidence" value="ECO:0007669"/>
    <property type="project" value="UniProtKB-UniRule"/>
</dbReference>
<evidence type="ECO:0000256" key="6">
    <source>
        <dbReference type="HAMAP-Rule" id="MF_00754"/>
    </source>
</evidence>
<accession>L0ACD2</accession>
<dbReference type="Gene3D" id="2.30.30.210">
    <property type="entry name" value="Ribonuclease P/MRP, subunit p29"/>
    <property type="match status" value="1"/>
</dbReference>
<keyword evidence="5 6" id="KW-0378">Hydrolase</keyword>
<dbReference type="EC" id="3.1.26.5" evidence="6"/>
<comment type="catalytic activity">
    <reaction evidence="6">
        <text>Endonucleolytic cleavage of RNA, removing 5'-extranucleotides from tRNA precursor.</text>
        <dbReference type="EC" id="3.1.26.5"/>
    </reaction>
</comment>
<dbReference type="GeneID" id="14212635"/>
<evidence type="ECO:0000313" key="8">
    <source>
        <dbReference type="Proteomes" id="UP000010469"/>
    </source>
</evidence>
<evidence type="ECO:0000256" key="5">
    <source>
        <dbReference type="ARBA" id="ARBA00022801"/>
    </source>
</evidence>
<dbReference type="HOGENOM" id="CLU_107020_3_0_2"/>
<keyword evidence="2 6" id="KW-0819">tRNA processing</keyword>
<dbReference type="GO" id="GO:0004526">
    <property type="term" value="F:ribonuclease P activity"/>
    <property type="evidence" value="ECO:0007669"/>
    <property type="project" value="UniProtKB-UniRule"/>
</dbReference>
<keyword evidence="4 6" id="KW-0255">Endonuclease</keyword>
<dbReference type="SUPFAM" id="SSF101744">
    <property type="entry name" value="Rof/RNase P subunit-like"/>
    <property type="match status" value="1"/>
</dbReference>
<protein>
    <recommendedName>
        <fullName evidence="6">Ribonuclease P protein component 1</fullName>
        <shortName evidence="6">RNase P component 1</shortName>
        <ecNumber evidence="6">3.1.26.5</ecNumber>
    </recommendedName>
    <alternativeName>
        <fullName evidence="6">Rpp29</fullName>
    </alternativeName>
</protein>
<keyword evidence="1 6" id="KW-0963">Cytoplasm</keyword>
<dbReference type="Pfam" id="PF01868">
    <property type="entry name" value="RNase_P-MRP_p29"/>
    <property type="match status" value="1"/>
</dbReference>
<evidence type="ECO:0000313" key="7">
    <source>
        <dbReference type="EMBL" id="AFZ71084.1"/>
    </source>
</evidence>
<dbReference type="RefSeq" id="WP_015232981.1">
    <property type="nucleotide sequence ID" value="NC_019791.1"/>
</dbReference>
<gene>
    <name evidence="6" type="primary">rnp1</name>
    <name evidence="7" type="ordered locus">Calag_1375</name>
</gene>
<evidence type="ECO:0000256" key="4">
    <source>
        <dbReference type="ARBA" id="ARBA00022759"/>
    </source>
</evidence>
<comment type="function">
    <text evidence="6">Part of ribonuclease P, a protein complex that generates mature tRNA molecules by cleaving their 5'-ends.</text>
</comment>
<evidence type="ECO:0000256" key="1">
    <source>
        <dbReference type="ARBA" id="ARBA00022490"/>
    </source>
</evidence>
<dbReference type="HAMAP" id="MF_00754">
    <property type="entry name" value="RNase_P_1"/>
    <property type="match status" value="1"/>
</dbReference>
<keyword evidence="8" id="KW-1185">Reference proteome</keyword>
<dbReference type="GO" id="GO:0003723">
    <property type="term" value="F:RNA binding"/>
    <property type="evidence" value="ECO:0007669"/>
    <property type="project" value="InterPro"/>
</dbReference>
<keyword evidence="3 6" id="KW-0540">Nuclease</keyword>
<dbReference type="STRING" id="1056495.Calag_1375"/>
<dbReference type="Proteomes" id="UP000010469">
    <property type="component" value="Chromosome"/>
</dbReference>
<comment type="similarity">
    <text evidence="6">Belongs to the eukaryotic/archaeal RNase P protein component 1 family.</text>
</comment>
<dbReference type="InParanoid" id="L0ACD2"/>